<feature type="compositionally biased region" description="Polar residues" evidence="2">
    <location>
        <begin position="239"/>
        <end position="257"/>
    </location>
</feature>
<dbReference type="Pfam" id="PF00823">
    <property type="entry name" value="PPE"/>
    <property type="match status" value="1"/>
</dbReference>
<proteinExistence type="inferred from homology"/>
<dbReference type="InterPro" id="IPR000030">
    <property type="entry name" value="PPE_dom"/>
</dbReference>
<dbReference type="EMBL" id="JAAFYZ010000330">
    <property type="protein sequence ID" value="MBS2554180.1"/>
    <property type="molecule type" value="Genomic_DNA"/>
</dbReference>
<evidence type="ECO:0000256" key="2">
    <source>
        <dbReference type="SAM" id="MobiDB-lite"/>
    </source>
</evidence>
<dbReference type="SUPFAM" id="SSF140459">
    <property type="entry name" value="PE/PPE dimer-like"/>
    <property type="match status" value="1"/>
</dbReference>
<protein>
    <recommendedName>
        <fullName evidence="3">PPE domain-containing protein</fullName>
    </recommendedName>
</protein>
<evidence type="ECO:0000256" key="1">
    <source>
        <dbReference type="ARBA" id="ARBA00010652"/>
    </source>
</evidence>
<comment type="similarity">
    <text evidence="1">Belongs to the mycobacterial PPE family.</text>
</comment>
<feature type="non-terminal residue" evidence="4">
    <location>
        <position position="346"/>
    </location>
</feature>
<dbReference type="Proteomes" id="UP000730482">
    <property type="component" value="Unassembled WGS sequence"/>
</dbReference>
<organism evidence="4 5">
    <name type="scientific">Catenulispora pinistramenti</name>
    <dbReference type="NCBI Taxonomy" id="2705254"/>
    <lineage>
        <taxon>Bacteria</taxon>
        <taxon>Bacillati</taxon>
        <taxon>Actinomycetota</taxon>
        <taxon>Actinomycetes</taxon>
        <taxon>Catenulisporales</taxon>
        <taxon>Catenulisporaceae</taxon>
        <taxon>Catenulispora</taxon>
    </lineage>
</organism>
<name>A0ABS5L763_9ACTN</name>
<dbReference type="RefSeq" id="WP_212021398.1">
    <property type="nucleotide sequence ID" value="NZ_JAAFYZ010000330.1"/>
</dbReference>
<evidence type="ECO:0000313" key="5">
    <source>
        <dbReference type="Proteomes" id="UP000730482"/>
    </source>
</evidence>
<feature type="region of interest" description="Disordered" evidence="2">
    <location>
        <begin position="229"/>
        <end position="257"/>
    </location>
</feature>
<dbReference type="InterPro" id="IPR038332">
    <property type="entry name" value="PPE_sf"/>
</dbReference>
<gene>
    <name evidence="4" type="ORF">KGQ19_45735</name>
</gene>
<reference evidence="4 5" key="1">
    <citation type="submission" date="2020-02" db="EMBL/GenBank/DDBJ databases">
        <title>Acidophilic actinobacteria isolated from forest soil.</title>
        <authorList>
            <person name="Golinska P."/>
        </authorList>
    </citation>
    <scope>NUCLEOTIDE SEQUENCE [LARGE SCALE GENOMIC DNA]</scope>
    <source>
        <strain evidence="4 5">NL8</strain>
    </source>
</reference>
<evidence type="ECO:0000259" key="3">
    <source>
        <dbReference type="Pfam" id="PF00823"/>
    </source>
</evidence>
<keyword evidence="5" id="KW-1185">Reference proteome</keyword>
<evidence type="ECO:0000313" key="4">
    <source>
        <dbReference type="EMBL" id="MBS2554180.1"/>
    </source>
</evidence>
<feature type="domain" description="PPE" evidence="3">
    <location>
        <begin position="30"/>
        <end position="128"/>
    </location>
</feature>
<comment type="caution">
    <text evidence="4">The sequence shown here is derived from an EMBL/GenBank/DDBJ whole genome shotgun (WGS) entry which is preliminary data.</text>
</comment>
<sequence>MPTSPAPAGVTDFSQYTVPQLTQMLYDSDPATGTTTAQTWDATGKMLHEQASNLEGRLHSFDGEWSGTASDEYKRMVTDLIGGLRKVAQTSLQMRDLTFDAVDSLTAARAAMPAAVNVPVVPPTTLALATTPLPIDAETSPAAVAQLQSDQAKAVSAVQAQQAAMAASNAAHAQAVAVMSTLADSYVVAQNRFPPTPGGATPTVNGSGPGTGIGNTAAPVMLNANGVPVLVSGQDPGGDQNQVPGQPTGSGTDQGSQSLFGDMFTVGLAAAAAAAGGKFTGTVLTPQGLPLGGVNNQGQQITPITGRLTPVTNPTGNTDATKHAAVDAAGVLGSRYLAGKFGGVHR</sequence>
<dbReference type="Gene3D" id="1.20.1260.20">
    <property type="entry name" value="PPE superfamily"/>
    <property type="match status" value="1"/>
</dbReference>
<accession>A0ABS5L763</accession>